<evidence type="ECO:0000256" key="2">
    <source>
        <dbReference type="ARBA" id="ARBA00022857"/>
    </source>
</evidence>
<dbReference type="PANTHER" id="PTHR43490">
    <property type="entry name" value="(+)-NEOMENTHOL DEHYDROGENASE"/>
    <property type="match status" value="1"/>
</dbReference>
<keyword evidence="2" id="KW-0521">NADP</keyword>
<accession>A0A329L510</accession>
<gene>
    <name evidence="4" type="ORF">DQP58_03195</name>
</gene>
<comment type="similarity">
    <text evidence="1">Belongs to the short-chain dehydrogenases/reductases (SDR) family.</text>
</comment>
<dbReference type="PANTHER" id="PTHR43490:SF99">
    <property type="entry name" value="SHORT-CHAIN DEHYDROGENASE_REDUCTASE"/>
    <property type="match status" value="1"/>
</dbReference>
<dbReference type="InterPro" id="IPR002347">
    <property type="entry name" value="SDR_fam"/>
</dbReference>
<protein>
    <recommendedName>
        <fullName evidence="6">Short-chain dehydrogenase</fullName>
    </recommendedName>
</protein>
<dbReference type="SUPFAM" id="SSF51735">
    <property type="entry name" value="NAD(P)-binding Rossmann-fold domains"/>
    <property type="match status" value="1"/>
</dbReference>
<proteinExistence type="inferred from homology"/>
<evidence type="ECO:0000313" key="5">
    <source>
        <dbReference type="Proteomes" id="UP000250347"/>
    </source>
</evidence>
<evidence type="ECO:0000256" key="1">
    <source>
        <dbReference type="ARBA" id="ARBA00006484"/>
    </source>
</evidence>
<organism evidence="4 5">
    <name type="scientific">Mycobacterium colombiense</name>
    <dbReference type="NCBI Taxonomy" id="339268"/>
    <lineage>
        <taxon>Bacteria</taxon>
        <taxon>Bacillati</taxon>
        <taxon>Actinomycetota</taxon>
        <taxon>Actinomycetes</taxon>
        <taxon>Mycobacteriales</taxon>
        <taxon>Mycobacteriaceae</taxon>
        <taxon>Mycobacterium</taxon>
        <taxon>Mycobacterium avium complex (MAC)</taxon>
    </lineage>
</organism>
<dbReference type="Proteomes" id="UP000250347">
    <property type="component" value="Unassembled WGS sequence"/>
</dbReference>
<comment type="caution">
    <text evidence="4">The sequence shown here is derived from an EMBL/GenBank/DDBJ whole genome shotgun (WGS) entry which is preliminary data.</text>
</comment>
<keyword evidence="3" id="KW-0560">Oxidoreductase</keyword>
<evidence type="ECO:0000256" key="3">
    <source>
        <dbReference type="ARBA" id="ARBA00023002"/>
    </source>
</evidence>
<dbReference type="GO" id="GO:0016491">
    <property type="term" value="F:oxidoreductase activity"/>
    <property type="evidence" value="ECO:0007669"/>
    <property type="project" value="UniProtKB-KW"/>
</dbReference>
<dbReference type="EMBL" id="QMEU01000005">
    <property type="protein sequence ID" value="RAU99296.1"/>
    <property type="molecule type" value="Genomic_DNA"/>
</dbReference>
<dbReference type="InterPro" id="IPR036291">
    <property type="entry name" value="NAD(P)-bd_dom_sf"/>
</dbReference>
<sequence length="132" mass="13816">MRKTFETNVFGTVRVLHAFLPMLQRSAAPVVVNVSSGLGSLTLLSSAPADFYPGVAYPASKAALNMVTVQYAKALPHIRINAVDPGFTKTDLNGNTGTQTVTEGAEAIVRVAQLGADGPTGTFANRDGALPW</sequence>
<dbReference type="InterPro" id="IPR020904">
    <property type="entry name" value="Sc_DH/Rdtase_CS"/>
</dbReference>
<dbReference type="PRINTS" id="PR00081">
    <property type="entry name" value="GDHRDH"/>
</dbReference>
<evidence type="ECO:0000313" key="4">
    <source>
        <dbReference type="EMBL" id="RAU99296.1"/>
    </source>
</evidence>
<reference evidence="4 5" key="1">
    <citation type="submission" date="2018-06" db="EMBL/GenBank/DDBJ databases">
        <title>NTM in soil in Japan.</title>
        <authorList>
            <person name="Ohya K."/>
        </authorList>
    </citation>
    <scope>NUCLEOTIDE SEQUENCE [LARGE SCALE GENOMIC DNA]</scope>
    <source>
        <strain evidence="4 5">GF76</strain>
    </source>
</reference>
<dbReference type="Gene3D" id="3.40.50.720">
    <property type="entry name" value="NAD(P)-binding Rossmann-like Domain"/>
    <property type="match status" value="1"/>
</dbReference>
<dbReference type="AlphaFoldDB" id="A0A329L510"/>
<name>A0A329L510_9MYCO</name>
<dbReference type="PROSITE" id="PS00061">
    <property type="entry name" value="ADH_SHORT"/>
    <property type="match status" value="1"/>
</dbReference>
<dbReference type="Pfam" id="PF00106">
    <property type="entry name" value="adh_short"/>
    <property type="match status" value="1"/>
</dbReference>
<evidence type="ECO:0008006" key="6">
    <source>
        <dbReference type="Google" id="ProtNLM"/>
    </source>
</evidence>
<dbReference type="RefSeq" id="WP_112707061.1">
    <property type="nucleotide sequence ID" value="NZ_QMEU01000005.1"/>
</dbReference>